<evidence type="ECO:0000256" key="1">
    <source>
        <dbReference type="SAM" id="MobiDB-lite"/>
    </source>
</evidence>
<feature type="transmembrane region" description="Helical" evidence="2">
    <location>
        <begin position="113"/>
        <end position="133"/>
    </location>
</feature>
<dbReference type="EMBL" id="HBNR01049255">
    <property type="protein sequence ID" value="CAE4612223.1"/>
    <property type="molecule type" value="Transcribed_RNA"/>
</dbReference>
<evidence type="ECO:0000256" key="2">
    <source>
        <dbReference type="SAM" id="Phobius"/>
    </source>
</evidence>
<organism evidence="3">
    <name type="scientific">Alexandrium monilatum</name>
    <dbReference type="NCBI Taxonomy" id="311494"/>
    <lineage>
        <taxon>Eukaryota</taxon>
        <taxon>Sar</taxon>
        <taxon>Alveolata</taxon>
        <taxon>Dinophyceae</taxon>
        <taxon>Gonyaulacales</taxon>
        <taxon>Pyrocystaceae</taxon>
        <taxon>Alexandrium</taxon>
    </lineage>
</organism>
<proteinExistence type="predicted"/>
<feature type="compositionally biased region" description="Low complexity" evidence="1">
    <location>
        <begin position="163"/>
        <end position="175"/>
    </location>
</feature>
<feature type="compositionally biased region" description="Low complexity" evidence="1">
    <location>
        <begin position="193"/>
        <end position="202"/>
    </location>
</feature>
<name>A0A7S4REQ6_9DINO</name>
<keyword evidence="2" id="KW-1133">Transmembrane helix</keyword>
<reference evidence="3" key="1">
    <citation type="submission" date="2021-01" db="EMBL/GenBank/DDBJ databases">
        <authorList>
            <person name="Corre E."/>
            <person name="Pelletier E."/>
            <person name="Niang G."/>
            <person name="Scheremetjew M."/>
            <person name="Finn R."/>
            <person name="Kale V."/>
            <person name="Holt S."/>
            <person name="Cochrane G."/>
            <person name="Meng A."/>
            <person name="Brown T."/>
            <person name="Cohen L."/>
        </authorList>
    </citation>
    <scope>NUCLEOTIDE SEQUENCE</scope>
    <source>
        <strain evidence="3">CCMP3105</strain>
    </source>
</reference>
<keyword evidence="2" id="KW-0472">Membrane</keyword>
<feature type="region of interest" description="Disordered" evidence="1">
    <location>
        <begin position="163"/>
        <end position="220"/>
    </location>
</feature>
<feature type="transmembrane region" description="Helical" evidence="2">
    <location>
        <begin position="21"/>
        <end position="39"/>
    </location>
</feature>
<feature type="transmembrane region" description="Helical" evidence="2">
    <location>
        <begin position="72"/>
        <end position="93"/>
    </location>
</feature>
<protein>
    <submittedName>
        <fullName evidence="3">Uncharacterized protein</fullName>
    </submittedName>
</protein>
<feature type="transmembrane region" description="Helical" evidence="2">
    <location>
        <begin position="45"/>
        <end position="65"/>
    </location>
</feature>
<evidence type="ECO:0000313" key="3">
    <source>
        <dbReference type="EMBL" id="CAE4612223.1"/>
    </source>
</evidence>
<dbReference type="AlphaFoldDB" id="A0A7S4REQ6"/>
<accession>A0A7S4REQ6</accession>
<gene>
    <name evidence="3" type="ORF">AMON00008_LOCUS34406</name>
</gene>
<sequence>MFPLYQADLPPTDFALRMRPVFILLLVTLSLLITGKFIIHDFWGAVNLLFVVLMGLFLLSGPSPINVSSAPFFCLMATVSGIFDTVTCILYFHHSLYSIFDPKAPTLVLLAQSVFLISPVALLVSAALSYAIFMDCRENGPEVMPLAALARMEWQQQLLLQQQQQQQQQQSQQQQEPPSAPDGQGAEGPNPPQRAAQLLQQPVRRTIVPFQGQGMRLGDA</sequence>
<keyword evidence="2" id="KW-0812">Transmembrane</keyword>